<dbReference type="SMART" id="SM00184">
    <property type="entry name" value="RING"/>
    <property type="match status" value="1"/>
</dbReference>
<evidence type="ECO:0000313" key="5">
    <source>
        <dbReference type="EMBL" id="CAL6053816.1"/>
    </source>
</evidence>
<dbReference type="GO" id="GO:0008270">
    <property type="term" value="F:zinc ion binding"/>
    <property type="evidence" value="ECO:0007669"/>
    <property type="project" value="UniProtKB-KW"/>
</dbReference>
<evidence type="ECO:0000313" key="4">
    <source>
        <dbReference type="EMBL" id="CAI9951263.1"/>
    </source>
</evidence>
<dbReference type="EMBL" id="CATOUU010000823">
    <property type="protein sequence ID" value="CAI9951263.1"/>
    <property type="molecule type" value="Genomic_DNA"/>
</dbReference>
<dbReference type="SUPFAM" id="SSF57997">
    <property type="entry name" value="Tropomyosin"/>
    <property type="match status" value="1"/>
</dbReference>
<dbReference type="InterPro" id="IPR013083">
    <property type="entry name" value="Znf_RING/FYVE/PHD"/>
</dbReference>
<dbReference type="PROSITE" id="PS50089">
    <property type="entry name" value="ZF_RING_2"/>
    <property type="match status" value="1"/>
</dbReference>
<comment type="caution">
    <text evidence="4">The sequence shown here is derived from an EMBL/GenBank/DDBJ whole genome shotgun (WGS) entry which is preliminary data.</text>
</comment>
<feature type="coiled-coil region" evidence="2">
    <location>
        <begin position="106"/>
        <end position="186"/>
    </location>
</feature>
<keyword evidence="1" id="KW-0863">Zinc-finger</keyword>
<reference evidence="4" key="1">
    <citation type="submission" date="2023-06" db="EMBL/GenBank/DDBJ databases">
        <authorList>
            <person name="Kurt Z."/>
        </authorList>
    </citation>
    <scope>NUCLEOTIDE SEQUENCE</scope>
</reference>
<dbReference type="Proteomes" id="UP001642409">
    <property type="component" value="Unassembled WGS sequence"/>
</dbReference>
<keyword evidence="1" id="KW-0862">Zinc</keyword>
<keyword evidence="6" id="KW-1185">Reference proteome</keyword>
<protein>
    <submittedName>
        <fullName evidence="4">C3HC4 type (RING finger) domain-containing protein</fullName>
    </submittedName>
</protein>
<keyword evidence="2" id="KW-0175">Coiled coil</keyword>
<organism evidence="4">
    <name type="scientific">Hexamita inflata</name>
    <dbReference type="NCBI Taxonomy" id="28002"/>
    <lineage>
        <taxon>Eukaryota</taxon>
        <taxon>Metamonada</taxon>
        <taxon>Diplomonadida</taxon>
        <taxon>Hexamitidae</taxon>
        <taxon>Hexamitinae</taxon>
        <taxon>Hexamita</taxon>
    </lineage>
</organism>
<gene>
    <name evidence="4" type="ORF">HINF_LOCUS38908</name>
    <name evidence="5" type="ORF">HINF_LOCUS45672</name>
</gene>
<dbReference type="InterPro" id="IPR001841">
    <property type="entry name" value="Znf_RING"/>
</dbReference>
<sequence>MEDYKKNMELWEKQRQLSVQKPNTLTQETINQITKIATQTSNGPLTISSSTYDNVCPICLGVYKNPVSGQCGHLLCESCWSKTDKRQCPVCKQSYGEVRKIYGLNLVEEEEAAEQIKKTYQDKLQTLQKRLQLAKQVFSETESQVNIFQQVQEQYAKTRTVLQQKLTKVQMELDTLEVDYAGMKNKILATSEKKTIVQDLIISLQNEIKKLEMTK</sequence>
<dbReference type="Pfam" id="PF13923">
    <property type="entry name" value="zf-C3HC4_2"/>
    <property type="match status" value="1"/>
</dbReference>
<keyword evidence="1" id="KW-0479">Metal-binding</keyword>
<dbReference type="AlphaFoldDB" id="A0AA86Q4X0"/>
<evidence type="ECO:0000313" key="6">
    <source>
        <dbReference type="Proteomes" id="UP001642409"/>
    </source>
</evidence>
<accession>A0AA86Q4X0</accession>
<dbReference type="SUPFAM" id="SSF57850">
    <property type="entry name" value="RING/U-box"/>
    <property type="match status" value="1"/>
</dbReference>
<dbReference type="Gene3D" id="3.30.40.10">
    <property type="entry name" value="Zinc/RING finger domain, C3HC4 (zinc finger)"/>
    <property type="match status" value="1"/>
</dbReference>
<feature type="domain" description="RING-type" evidence="3">
    <location>
        <begin position="56"/>
        <end position="92"/>
    </location>
</feature>
<evidence type="ECO:0000256" key="2">
    <source>
        <dbReference type="SAM" id="Coils"/>
    </source>
</evidence>
<dbReference type="EMBL" id="CAXDID020000199">
    <property type="protein sequence ID" value="CAL6053816.1"/>
    <property type="molecule type" value="Genomic_DNA"/>
</dbReference>
<evidence type="ECO:0000259" key="3">
    <source>
        <dbReference type="PROSITE" id="PS50089"/>
    </source>
</evidence>
<proteinExistence type="predicted"/>
<evidence type="ECO:0000256" key="1">
    <source>
        <dbReference type="PROSITE-ProRule" id="PRU00175"/>
    </source>
</evidence>
<reference evidence="5 6" key="2">
    <citation type="submission" date="2024-07" db="EMBL/GenBank/DDBJ databases">
        <authorList>
            <person name="Akdeniz Z."/>
        </authorList>
    </citation>
    <scope>NUCLEOTIDE SEQUENCE [LARGE SCALE GENOMIC DNA]</scope>
</reference>
<dbReference type="CDD" id="cd16449">
    <property type="entry name" value="RING-HC"/>
    <property type="match status" value="1"/>
</dbReference>
<name>A0AA86Q4X0_9EUKA</name>